<feature type="region of interest" description="Disordered" evidence="1">
    <location>
        <begin position="35"/>
        <end position="73"/>
    </location>
</feature>
<feature type="non-terminal residue" evidence="2">
    <location>
        <position position="1"/>
    </location>
</feature>
<evidence type="ECO:0000313" key="3">
    <source>
        <dbReference type="Proteomes" id="UP001381693"/>
    </source>
</evidence>
<dbReference type="AlphaFoldDB" id="A0AAN9A4N1"/>
<accession>A0AAN9A4N1</accession>
<keyword evidence="3" id="KW-1185">Reference proteome</keyword>
<sequence length="140" mass="15734">VIVAVVNIKGQEATLWEAYQVAENLPQRINKVGSWITNDGNSAKKRDQNMPKGRKPLEDQKKSQEPIRGFSEKREMFGIMNSTTEDLIIRRRDLTGLHIRCSTIQSEPSTQFNENGDGTVNVGGTLGLVYQLLQQVTNFT</sequence>
<feature type="compositionally biased region" description="Basic and acidic residues" evidence="1">
    <location>
        <begin position="42"/>
        <end position="73"/>
    </location>
</feature>
<dbReference type="EMBL" id="JAXCGZ010011846">
    <property type="protein sequence ID" value="KAK7074049.1"/>
    <property type="molecule type" value="Genomic_DNA"/>
</dbReference>
<comment type="caution">
    <text evidence="2">The sequence shown here is derived from an EMBL/GenBank/DDBJ whole genome shotgun (WGS) entry which is preliminary data.</text>
</comment>
<gene>
    <name evidence="2" type="ORF">SK128_004528</name>
</gene>
<name>A0AAN9A4N1_HALRR</name>
<organism evidence="2 3">
    <name type="scientific">Halocaridina rubra</name>
    <name type="common">Hawaiian red shrimp</name>
    <dbReference type="NCBI Taxonomy" id="373956"/>
    <lineage>
        <taxon>Eukaryota</taxon>
        <taxon>Metazoa</taxon>
        <taxon>Ecdysozoa</taxon>
        <taxon>Arthropoda</taxon>
        <taxon>Crustacea</taxon>
        <taxon>Multicrustacea</taxon>
        <taxon>Malacostraca</taxon>
        <taxon>Eumalacostraca</taxon>
        <taxon>Eucarida</taxon>
        <taxon>Decapoda</taxon>
        <taxon>Pleocyemata</taxon>
        <taxon>Caridea</taxon>
        <taxon>Atyoidea</taxon>
        <taxon>Atyidae</taxon>
        <taxon>Halocaridina</taxon>
    </lineage>
</organism>
<evidence type="ECO:0000256" key="1">
    <source>
        <dbReference type="SAM" id="MobiDB-lite"/>
    </source>
</evidence>
<evidence type="ECO:0000313" key="2">
    <source>
        <dbReference type="EMBL" id="KAK7074049.1"/>
    </source>
</evidence>
<dbReference type="Proteomes" id="UP001381693">
    <property type="component" value="Unassembled WGS sequence"/>
</dbReference>
<proteinExistence type="predicted"/>
<reference evidence="2 3" key="1">
    <citation type="submission" date="2023-11" db="EMBL/GenBank/DDBJ databases">
        <title>Halocaridina rubra genome assembly.</title>
        <authorList>
            <person name="Smith C."/>
        </authorList>
    </citation>
    <scope>NUCLEOTIDE SEQUENCE [LARGE SCALE GENOMIC DNA]</scope>
    <source>
        <strain evidence="2">EP-1</strain>
        <tissue evidence="2">Whole</tissue>
    </source>
</reference>
<protein>
    <submittedName>
        <fullName evidence="2">Uncharacterized protein</fullName>
    </submittedName>
</protein>